<feature type="domain" description="Developmental pluripotency-associated protein 2/4 central" evidence="2">
    <location>
        <begin position="148"/>
        <end position="185"/>
    </location>
</feature>
<dbReference type="InterPro" id="IPR025892">
    <property type="entry name" value="Dppa2/4_central_dom"/>
</dbReference>
<dbReference type="PANTHER" id="PTHR16073:SF10">
    <property type="entry name" value="DEVELOPMENTAL PLURIPOTENCY-ASSOCIATED PROTEIN 2"/>
    <property type="match status" value="1"/>
</dbReference>
<dbReference type="Pfam" id="PF14049">
    <property type="entry name" value="Dppa2_A"/>
    <property type="match status" value="1"/>
</dbReference>
<dbReference type="GO" id="GO:0003682">
    <property type="term" value="F:chromatin binding"/>
    <property type="evidence" value="ECO:0007669"/>
    <property type="project" value="InterPro"/>
</dbReference>
<proteinExistence type="predicted"/>
<protein>
    <recommendedName>
        <fullName evidence="2">Developmental pluripotency-associated protein 2/4 central domain-containing protein</fullName>
    </recommendedName>
</protein>
<gene>
    <name evidence="3" type="ORF">EI555_003130</name>
</gene>
<reference evidence="4" key="1">
    <citation type="journal article" date="2019" name="IScience">
        <title>Narwhal Genome Reveals Long-Term Low Genetic Diversity despite Current Large Abundance Size.</title>
        <authorList>
            <person name="Westbury M.V."/>
            <person name="Petersen B."/>
            <person name="Garde E."/>
            <person name="Heide-Jorgensen M.P."/>
            <person name="Lorenzen E.D."/>
        </authorList>
    </citation>
    <scope>NUCLEOTIDE SEQUENCE [LARGE SCALE GENOMIC DNA]</scope>
</reference>
<dbReference type="GO" id="GO:0005634">
    <property type="term" value="C:nucleus"/>
    <property type="evidence" value="ECO:0007669"/>
    <property type="project" value="TreeGrafter"/>
</dbReference>
<evidence type="ECO:0000256" key="1">
    <source>
        <dbReference type="SAM" id="MobiDB-lite"/>
    </source>
</evidence>
<organism evidence="3 4">
    <name type="scientific">Monodon monoceros</name>
    <name type="common">Narwhal</name>
    <name type="synonym">Ceratodon monodon</name>
    <dbReference type="NCBI Taxonomy" id="40151"/>
    <lineage>
        <taxon>Eukaryota</taxon>
        <taxon>Metazoa</taxon>
        <taxon>Chordata</taxon>
        <taxon>Craniata</taxon>
        <taxon>Vertebrata</taxon>
        <taxon>Euteleostomi</taxon>
        <taxon>Mammalia</taxon>
        <taxon>Eutheria</taxon>
        <taxon>Laurasiatheria</taxon>
        <taxon>Artiodactyla</taxon>
        <taxon>Whippomorpha</taxon>
        <taxon>Cetacea</taxon>
        <taxon>Odontoceti</taxon>
        <taxon>Monodontidae</taxon>
        <taxon>Monodon</taxon>
    </lineage>
</organism>
<name>A0A4U1FPD4_MONMO</name>
<dbReference type="EMBL" id="RWIC01000062">
    <property type="protein sequence ID" value="TKC50986.1"/>
    <property type="molecule type" value="Genomic_DNA"/>
</dbReference>
<comment type="caution">
    <text evidence="3">The sequence shown here is derived from an EMBL/GenBank/DDBJ whole genome shotgun (WGS) entry which is preliminary data.</text>
</comment>
<evidence type="ECO:0000259" key="2">
    <source>
        <dbReference type="Pfam" id="PF14049"/>
    </source>
</evidence>
<evidence type="ECO:0000313" key="4">
    <source>
        <dbReference type="Proteomes" id="UP000308365"/>
    </source>
</evidence>
<dbReference type="InterPro" id="IPR039590">
    <property type="entry name" value="Dppa2/4"/>
</dbReference>
<dbReference type="PANTHER" id="PTHR16073">
    <property type="entry name" value="DCR DOMAIN-CONTAINING PROTEIN"/>
    <property type="match status" value="1"/>
</dbReference>
<feature type="non-terminal residue" evidence="3">
    <location>
        <position position="1"/>
    </location>
</feature>
<feature type="region of interest" description="Disordered" evidence="1">
    <location>
        <begin position="148"/>
        <end position="191"/>
    </location>
</feature>
<dbReference type="Proteomes" id="UP000308365">
    <property type="component" value="Unassembled WGS sequence"/>
</dbReference>
<evidence type="ECO:0000313" key="3">
    <source>
        <dbReference type="EMBL" id="TKC50986.1"/>
    </source>
</evidence>
<accession>A0A4U1FPD4</accession>
<dbReference type="GO" id="GO:0048731">
    <property type="term" value="P:system development"/>
    <property type="evidence" value="ECO:0007669"/>
    <property type="project" value="TreeGrafter"/>
</dbReference>
<dbReference type="AlphaFoldDB" id="A0A4U1FPD4"/>
<sequence length="191" mass="22014">TIVGLWDDRHGEEDRSRALVEFPSGFPISITVSVMFWDTFQVKMTCTDYVDTDAPGSQTTGSKTHRPQLMRELLKTVKGNQVFLQLHKSTEGFKACPKSSCSKPVYPLPTMMPPINKVSWDTLWNCTAGQKIGVYLRLQKHAYPEKDQYIPQSSQESRLQSRSRKREMVTNRTSVRKSRMRESRKGLLWLE</sequence>